<dbReference type="EC" id="3.1.1.-" evidence="6"/>
<keyword evidence="9" id="KW-1185">Reference proteome</keyword>
<dbReference type="Pfam" id="PF00135">
    <property type="entry name" value="COesterase"/>
    <property type="match status" value="1"/>
</dbReference>
<comment type="similarity">
    <text evidence="1 6">Belongs to the type-B carboxylesterase/lipase family.</text>
</comment>
<dbReference type="PROSITE" id="PS00122">
    <property type="entry name" value="CARBOXYLESTERASE_B_1"/>
    <property type="match status" value="1"/>
</dbReference>
<sequence>MLKVFLCIILFTLIVHANSSEIEVNISQGALKGKYQKTWKGRAFSAFTGIPYAKPPVGDLRFKAPVPSDPWNGVLDATKPHAMCPQMNVYLNDFEINGNEDCLYLNVYTPKVTSSSETSLPVMFYIHGGGWMCGSADLYGPNILLDQDIVLVVTNYRLGPLGFLSTGDEVVPGNNGLKDQSLAIKWVKDNIKHFGGNPDLITVFGQSAGGASTHYHMLSPLSKDLISGAISHSGTALGTWGLSTREESVNTGRRLAQFLNCPTDPSKEMVECLRKIDAYDIVKQDTKFLEWSYDPMIPFKPVIEPDLEGAFLTEDPIDIIKSDKAAKVPFITGFTTEDGALKSAHIYNNSKLVKEFNEDFEKLAPYLFVYHKTSANKDVGKKIRDFYFGDKQIDESMKDEVTNMFTDGWFLLPEDAAVRLHTKYTKQPVYYFLFGYRGKASFGTGFGDPNYDYGVCHCDELLYLFSNNPFEDDYKSNQHDKKIIDIMTTLWANFARTGNPTPDVSDLIPTKWEPIKTDKLEYYFIKNGTFLYMDENLYSERAKFWRSLPIDFRRERIRDEL</sequence>
<name>A0A8K0DKJ6_IGNLU</name>
<evidence type="ECO:0000256" key="5">
    <source>
        <dbReference type="ARBA" id="ARBA00023180"/>
    </source>
</evidence>
<evidence type="ECO:0000256" key="2">
    <source>
        <dbReference type="ARBA" id="ARBA00022487"/>
    </source>
</evidence>
<dbReference type="InterPro" id="IPR019819">
    <property type="entry name" value="Carboxylesterase_B_CS"/>
</dbReference>
<comment type="caution">
    <text evidence="8">The sequence shown here is derived from an EMBL/GenBank/DDBJ whole genome shotgun (WGS) entry which is preliminary data.</text>
</comment>
<proteinExistence type="inferred from homology"/>
<gene>
    <name evidence="8" type="ORF">ILUMI_04048</name>
</gene>
<dbReference type="Proteomes" id="UP000801492">
    <property type="component" value="Unassembled WGS sequence"/>
</dbReference>
<dbReference type="InterPro" id="IPR029058">
    <property type="entry name" value="AB_hydrolase_fold"/>
</dbReference>
<keyword evidence="2" id="KW-0719">Serine esterase</keyword>
<keyword evidence="5" id="KW-0325">Glycoprotein</keyword>
<evidence type="ECO:0000313" key="8">
    <source>
        <dbReference type="EMBL" id="KAF2902140.1"/>
    </source>
</evidence>
<organism evidence="8 9">
    <name type="scientific">Ignelater luminosus</name>
    <name type="common">Cucubano</name>
    <name type="synonym">Pyrophorus luminosus</name>
    <dbReference type="NCBI Taxonomy" id="2038154"/>
    <lineage>
        <taxon>Eukaryota</taxon>
        <taxon>Metazoa</taxon>
        <taxon>Ecdysozoa</taxon>
        <taxon>Arthropoda</taxon>
        <taxon>Hexapoda</taxon>
        <taxon>Insecta</taxon>
        <taxon>Pterygota</taxon>
        <taxon>Neoptera</taxon>
        <taxon>Endopterygota</taxon>
        <taxon>Coleoptera</taxon>
        <taxon>Polyphaga</taxon>
        <taxon>Elateriformia</taxon>
        <taxon>Elateroidea</taxon>
        <taxon>Elateridae</taxon>
        <taxon>Agrypninae</taxon>
        <taxon>Pyrophorini</taxon>
        <taxon>Ignelater</taxon>
    </lineage>
</organism>
<dbReference type="EMBL" id="VTPC01001386">
    <property type="protein sequence ID" value="KAF2902140.1"/>
    <property type="molecule type" value="Genomic_DNA"/>
</dbReference>
<dbReference type="CDD" id="cd00312">
    <property type="entry name" value="Esterase_lipase"/>
    <property type="match status" value="1"/>
</dbReference>
<evidence type="ECO:0000313" key="9">
    <source>
        <dbReference type="Proteomes" id="UP000801492"/>
    </source>
</evidence>
<evidence type="ECO:0000259" key="7">
    <source>
        <dbReference type="Pfam" id="PF00135"/>
    </source>
</evidence>
<evidence type="ECO:0000256" key="1">
    <source>
        <dbReference type="ARBA" id="ARBA00005964"/>
    </source>
</evidence>
<dbReference type="AlphaFoldDB" id="A0A8K0DKJ6"/>
<dbReference type="OrthoDB" id="19653at2759"/>
<evidence type="ECO:0000256" key="4">
    <source>
        <dbReference type="ARBA" id="ARBA00023157"/>
    </source>
</evidence>
<keyword evidence="3 6" id="KW-0378">Hydrolase</keyword>
<accession>A0A8K0DKJ6</accession>
<evidence type="ECO:0000256" key="6">
    <source>
        <dbReference type="RuleBase" id="RU361235"/>
    </source>
</evidence>
<keyword evidence="4" id="KW-1015">Disulfide bond</keyword>
<feature type="domain" description="Carboxylesterase type B" evidence="7">
    <location>
        <begin position="22"/>
        <end position="545"/>
    </location>
</feature>
<feature type="signal peptide" evidence="6">
    <location>
        <begin position="1"/>
        <end position="19"/>
    </location>
</feature>
<dbReference type="PANTHER" id="PTHR43142">
    <property type="entry name" value="CARBOXYLIC ESTER HYDROLASE"/>
    <property type="match status" value="1"/>
</dbReference>
<keyword evidence="6" id="KW-0732">Signal</keyword>
<dbReference type="Gene3D" id="3.40.50.1820">
    <property type="entry name" value="alpha/beta hydrolase"/>
    <property type="match status" value="1"/>
</dbReference>
<dbReference type="PROSITE" id="PS00941">
    <property type="entry name" value="CARBOXYLESTERASE_B_2"/>
    <property type="match status" value="1"/>
</dbReference>
<dbReference type="SUPFAM" id="SSF53474">
    <property type="entry name" value="alpha/beta-Hydrolases"/>
    <property type="match status" value="1"/>
</dbReference>
<dbReference type="GO" id="GO:0052689">
    <property type="term" value="F:carboxylic ester hydrolase activity"/>
    <property type="evidence" value="ECO:0007669"/>
    <property type="project" value="UniProtKB-KW"/>
</dbReference>
<reference evidence="8" key="1">
    <citation type="submission" date="2019-08" db="EMBL/GenBank/DDBJ databases">
        <title>The genome of the North American firefly Photinus pyralis.</title>
        <authorList>
            <consortium name="Photinus pyralis genome working group"/>
            <person name="Fallon T.R."/>
            <person name="Sander Lower S.E."/>
            <person name="Weng J.-K."/>
        </authorList>
    </citation>
    <scope>NUCLEOTIDE SEQUENCE</scope>
    <source>
        <strain evidence="8">TRF0915ILg1</strain>
        <tissue evidence="8">Whole body</tissue>
    </source>
</reference>
<feature type="chain" id="PRO_5035487861" description="Carboxylic ester hydrolase" evidence="6">
    <location>
        <begin position="20"/>
        <end position="561"/>
    </location>
</feature>
<dbReference type="InterPro" id="IPR002018">
    <property type="entry name" value="CarbesteraseB"/>
</dbReference>
<evidence type="ECO:0000256" key="3">
    <source>
        <dbReference type="ARBA" id="ARBA00022801"/>
    </source>
</evidence>
<dbReference type="PANTHER" id="PTHR43142:SF1">
    <property type="entry name" value="CARBOXYLIC ESTER HYDROLASE"/>
    <property type="match status" value="1"/>
</dbReference>
<dbReference type="FunFam" id="3.40.50.1820:FF:000092">
    <property type="entry name" value="Carboxylic ester hydrolase"/>
    <property type="match status" value="1"/>
</dbReference>
<dbReference type="InterPro" id="IPR019826">
    <property type="entry name" value="Carboxylesterase_B_AS"/>
</dbReference>
<protein>
    <recommendedName>
        <fullName evidence="6">Carboxylic ester hydrolase</fullName>
        <ecNumber evidence="6">3.1.1.-</ecNumber>
    </recommendedName>
</protein>